<keyword evidence="10" id="KW-1185">Reference proteome</keyword>
<keyword evidence="5 7" id="KW-0906">Nuclear pore complex</keyword>
<evidence type="ECO:0000313" key="10">
    <source>
        <dbReference type="Proteomes" id="UP000277580"/>
    </source>
</evidence>
<dbReference type="Proteomes" id="UP000277580">
    <property type="component" value="Unassembled WGS sequence"/>
</dbReference>
<organism evidence="9 10">
    <name type="scientific">Morchella conica CCBAS932</name>
    <dbReference type="NCBI Taxonomy" id="1392247"/>
    <lineage>
        <taxon>Eukaryota</taxon>
        <taxon>Fungi</taxon>
        <taxon>Dikarya</taxon>
        <taxon>Ascomycota</taxon>
        <taxon>Pezizomycotina</taxon>
        <taxon>Pezizomycetes</taxon>
        <taxon>Pezizales</taxon>
        <taxon>Morchellaceae</taxon>
        <taxon>Morchella</taxon>
    </lineage>
</organism>
<dbReference type="GO" id="GO:0017056">
    <property type="term" value="F:structural constituent of nuclear pore"/>
    <property type="evidence" value="ECO:0007669"/>
    <property type="project" value="UniProtKB-UniRule"/>
</dbReference>
<dbReference type="InterPro" id="IPR007252">
    <property type="entry name" value="Nup84/Nup107"/>
</dbReference>
<accession>A0A3N4KJU2</accession>
<proteinExistence type="inferred from homology"/>
<evidence type="ECO:0000256" key="6">
    <source>
        <dbReference type="ARBA" id="ARBA00023242"/>
    </source>
</evidence>
<dbReference type="PANTHER" id="PTHR13003">
    <property type="entry name" value="NUP107-RELATED"/>
    <property type="match status" value="1"/>
</dbReference>
<evidence type="ECO:0000256" key="2">
    <source>
        <dbReference type="ARBA" id="ARBA00022816"/>
    </source>
</evidence>
<evidence type="ECO:0000256" key="3">
    <source>
        <dbReference type="ARBA" id="ARBA00022927"/>
    </source>
</evidence>
<name>A0A3N4KJU2_9PEZI</name>
<dbReference type="GO" id="GO:0031965">
    <property type="term" value="C:nuclear membrane"/>
    <property type="evidence" value="ECO:0007669"/>
    <property type="project" value="UniProtKB-SubCell"/>
</dbReference>
<dbReference type="GO" id="GO:0006606">
    <property type="term" value="P:protein import into nucleus"/>
    <property type="evidence" value="ECO:0007669"/>
    <property type="project" value="TreeGrafter"/>
</dbReference>
<dbReference type="OrthoDB" id="3098at2759"/>
<reference evidence="9 10" key="1">
    <citation type="journal article" date="2018" name="Nat. Ecol. Evol.">
        <title>Pezizomycetes genomes reveal the molecular basis of ectomycorrhizal truffle lifestyle.</title>
        <authorList>
            <person name="Murat C."/>
            <person name="Payen T."/>
            <person name="Noel B."/>
            <person name="Kuo A."/>
            <person name="Morin E."/>
            <person name="Chen J."/>
            <person name="Kohler A."/>
            <person name="Krizsan K."/>
            <person name="Balestrini R."/>
            <person name="Da Silva C."/>
            <person name="Montanini B."/>
            <person name="Hainaut M."/>
            <person name="Levati E."/>
            <person name="Barry K.W."/>
            <person name="Belfiori B."/>
            <person name="Cichocki N."/>
            <person name="Clum A."/>
            <person name="Dockter R.B."/>
            <person name="Fauchery L."/>
            <person name="Guy J."/>
            <person name="Iotti M."/>
            <person name="Le Tacon F."/>
            <person name="Lindquist E.A."/>
            <person name="Lipzen A."/>
            <person name="Malagnac F."/>
            <person name="Mello A."/>
            <person name="Molinier V."/>
            <person name="Miyauchi S."/>
            <person name="Poulain J."/>
            <person name="Riccioni C."/>
            <person name="Rubini A."/>
            <person name="Sitrit Y."/>
            <person name="Splivallo R."/>
            <person name="Traeger S."/>
            <person name="Wang M."/>
            <person name="Zifcakova L."/>
            <person name="Wipf D."/>
            <person name="Zambonelli A."/>
            <person name="Paolocci F."/>
            <person name="Nowrousian M."/>
            <person name="Ottonello S."/>
            <person name="Baldrian P."/>
            <person name="Spatafora J.W."/>
            <person name="Henrissat B."/>
            <person name="Nagy L.G."/>
            <person name="Aury J.M."/>
            <person name="Wincker P."/>
            <person name="Grigoriev I.V."/>
            <person name="Bonfante P."/>
            <person name="Martin F.M."/>
        </authorList>
    </citation>
    <scope>NUCLEOTIDE SEQUENCE [LARGE SCALE GENOMIC DNA]</scope>
    <source>
        <strain evidence="9 10">CCBAS932</strain>
    </source>
</reference>
<dbReference type="EMBL" id="ML119140">
    <property type="protein sequence ID" value="RPB10800.1"/>
    <property type="molecule type" value="Genomic_DNA"/>
</dbReference>
<keyword evidence="2" id="KW-0509">mRNA transport</keyword>
<dbReference type="PANTHER" id="PTHR13003:SF2">
    <property type="entry name" value="NUCLEAR PORE COMPLEX PROTEIN NUP107"/>
    <property type="match status" value="1"/>
</dbReference>
<keyword evidence="4 7" id="KW-0811">Translocation</keyword>
<dbReference type="Gene3D" id="1.10.3450.20">
    <property type="match status" value="1"/>
</dbReference>
<dbReference type="AlphaFoldDB" id="A0A3N4KJU2"/>
<keyword evidence="7" id="KW-0472">Membrane</keyword>
<dbReference type="GO" id="GO:0031080">
    <property type="term" value="C:nuclear pore outer ring"/>
    <property type="evidence" value="ECO:0007669"/>
    <property type="project" value="TreeGrafter"/>
</dbReference>
<comment type="function">
    <text evidence="7">Functions as a component of the nuclear pore complex (NPC).</text>
</comment>
<comment type="similarity">
    <text evidence="7">Belongs to the nucleoporin Nup84/Nup107 family.</text>
</comment>
<evidence type="ECO:0000256" key="4">
    <source>
        <dbReference type="ARBA" id="ARBA00023010"/>
    </source>
</evidence>
<sequence>MAPMFTNPDSSNTRLPLQKPAFSFSTNSRASNLLPAAPGMQQQEQQMDGSWDMGDDVSDATHNDNNDSRVYEQDDMMTFDSAHPGNSNTHPEIDAFAVRLDSSRLLQPDDDPNSVEAALSGFDLIDRFQEVSTARLEEIRKYISEDSPVEDQEELAQWQLEHQTWELFGTLSSHRNDGDVKPQEMPKDLAYTSNVRFKEFLLETDGKFREWSLILQWLQKYAPSPTDELEEEPSRYGSGWMYTKESLKSQKRMGGKRLPSLTAGSNLFFADKMEKKNLITELDPDAPSRQQKQLEAEDEEAERNFMRLIWKFIRKGDVQGAHLACVDFGELWRAASLSGGEEAWDPSIDGPRFDIDDDENDLRVKGNRRRELWRRMCYAIARKPGGDIWEKAVYGALCGDVVSVQDVSATWEDNLYAHINSLVEEYYSKYLASFGRVPASAENFPIFNSTVFHSKSSSLSDDSTILPRIIDSLAAAEVLQPESGQALRIIQGALISDRIEDLVGELHRQIKLLKEDRKANISDGIYRIEVTNSQTLRVVVHIILVLQYLKSAFTDDSPQLEQAESLIAAYIEFLFSEGKTKLIPLYAGRLTSDKAIEVMGGILMNVKDETRLELLKLMRMYNIDVEGCLKKTMDLCLEVTEERHTKNSRCMIRLEGLKGDTGLHNPIEEEDELLIRGLEWLMLGGDALKSEVVKKGVVVYKRFFVTGRLSAAKVVYDKINSESIINSPEYTGHTTTLALEFKRIFKEKEDRWALDVYNEFEIFMRALLALESWNERLSKRPERSDRAWRAILDETFKNVHTKVPGVIKTWLDTAIEEAPRSLDTAFLISIRNIYIPELTFAMHDVYVEAGKWLSKQLLANCLELATIVADPDRSVLACFQENGRLEEYVGALADASRSVLGTGATKGSLTIWRVR</sequence>
<dbReference type="InParanoid" id="A0A3N4KJU2"/>
<evidence type="ECO:0000256" key="7">
    <source>
        <dbReference type="RuleBase" id="RU365072"/>
    </source>
</evidence>
<keyword evidence="6 7" id="KW-0539">Nucleus</keyword>
<dbReference type="GO" id="GO:0000973">
    <property type="term" value="P:post-transcriptional tethering of RNA polymerase II gene DNA at nuclear periphery"/>
    <property type="evidence" value="ECO:0007669"/>
    <property type="project" value="TreeGrafter"/>
</dbReference>
<dbReference type="FunCoup" id="A0A3N4KJU2">
    <property type="interactions" value="513"/>
</dbReference>
<feature type="region of interest" description="Disordered" evidence="8">
    <location>
        <begin position="1"/>
        <end position="67"/>
    </location>
</feature>
<dbReference type="STRING" id="1392247.A0A3N4KJU2"/>
<gene>
    <name evidence="9" type="ORF">P167DRAFT_537314</name>
</gene>
<comment type="subunit">
    <text evidence="7">Part of the nuclear pore complex (NPC).</text>
</comment>
<keyword evidence="3" id="KW-0653">Protein transport</keyword>
<protein>
    <recommendedName>
        <fullName evidence="7">Nuclear pore complex protein</fullName>
    </recommendedName>
</protein>
<dbReference type="Pfam" id="PF04121">
    <property type="entry name" value="Nup84_Nup100"/>
    <property type="match status" value="1"/>
</dbReference>
<evidence type="ECO:0000256" key="8">
    <source>
        <dbReference type="SAM" id="MobiDB-lite"/>
    </source>
</evidence>
<dbReference type="GO" id="GO:0006406">
    <property type="term" value="P:mRNA export from nucleus"/>
    <property type="evidence" value="ECO:0007669"/>
    <property type="project" value="TreeGrafter"/>
</dbReference>
<evidence type="ECO:0000256" key="5">
    <source>
        <dbReference type="ARBA" id="ARBA00023132"/>
    </source>
</evidence>
<evidence type="ECO:0000256" key="1">
    <source>
        <dbReference type="ARBA" id="ARBA00022448"/>
    </source>
</evidence>
<evidence type="ECO:0000313" key="9">
    <source>
        <dbReference type="EMBL" id="RPB10800.1"/>
    </source>
</evidence>
<dbReference type="Gene3D" id="1.20.190.50">
    <property type="match status" value="1"/>
</dbReference>
<comment type="subcellular location">
    <subcellularLocation>
        <location evidence="7">Nucleus</location>
        <location evidence="7">Nuclear pore complex</location>
    </subcellularLocation>
    <subcellularLocation>
        <location evidence="7">Nucleus membrane</location>
    </subcellularLocation>
</comment>
<keyword evidence="1 7" id="KW-0813">Transport</keyword>